<evidence type="ECO:0000256" key="2">
    <source>
        <dbReference type="ARBA" id="ARBA00008000"/>
    </source>
</evidence>
<dbReference type="InterPro" id="IPR036318">
    <property type="entry name" value="FAD-bd_PCMH-like_sf"/>
</dbReference>
<dbReference type="PANTHER" id="PTHR11748">
    <property type="entry name" value="D-LACTATE DEHYDROGENASE"/>
    <property type="match status" value="1"/>
</dbReference>
<dbReference type="Gene3D" id="3.30.465.10">
    <property type="match status" value="1"/>
</dbReference>
<dbReference type="EC" id="1.1.2.4" evidence="7"/>
<evidence type="ECO:0000256" key="4">
    <source>
        <dbReference type="ARBA" id="ARBA00022827"/>
    </source>
</evidence>
<keyword evidence="5" id="KW-0809">Transit peptide</keyword>
<proteinExistence type="inferred from homology"/>
<dbReference type="Proteomes" id="UP001646157">
    <property type="component" value="Unassembled WGS sequence"/>
</dbReference>
<dbReference type="SUPFAM" id="SSF56176">
    <property type="entry name" value="FAD-binding/transporter-associated domain-like"/>
    <property type="match status" value="1"/>
</dbReference>
<dbReference type="SUPFAM" id="SSF55103">
    <property type="entry name" value="FAD-linked oxidases, C-terminal domain"/>
    <property type="match status" value="1"/>
</dbReference>
<evidence type="ECO:0000256" key="6">
    <source>
        <dbReference type="ARBA" id="ARBA00023002"/>
    </source>
</evidence>
<dbReference type="Pfam" id="PF01565">
    <property type="entry name" value="FAD_binding_4"/>
    <property type="match status" value="1"/>
</dbReference>
<evidence type="ECO:0000256" key="5">
    <source>
        <dbReference type="ARBA" id="ARBA00022946"/>
    </source>
</evidence>
<dbReference type="PANTHER" id="PTHR11748:SF111">
    <property type="entry name" value="D-LACTATE DEHYDROGENASE, MITOCHONDRIAL-RELATED"/>
    <property type="match status" value="1"/>
</dbReference>
<evidence type="ECO:0000256" key="7">
    <source>
        <dbReference type="ARBA" id="ARBA00038897"/>
    </source>
</evidence>
<dbReference type="PROSITE" id="PS51387">
    <property type="entry name" value="FAD_PCMH"/>
    <property type="match status" value="1"/>
</dbReference>
<dbReference type="GO" id="GO:0004458">
    <property type="term" value="F:D-lactate dehydrogenase (cytochrome) activity"/>
    <property type="evidence" value="ECO:0007669"/>
    <property type="project" value="UniProtKB-EC"/>
</dbReference>
<protein>
    <recommendedName>
        <fullName evidence="7">D-lactate dehydrogenase (cytochrome)</fullName>
        <ecNumber evidence="7">1.1.2.4</ecNumber>
    </recommendedName>
</protein>
<accession>A0ABS2NA95</accession>
<feature type="domain" description="FAD-binding PCMH-type" evidence="8">
    <location>
        <begin position="34"/>
        <end position="211"/>
    </location>
</feature>
<sequence length="452" mass="50115">MLEYLMKIICDPKRINTSVAIRQQHSQDFTSYHEQHLPDVVLYPKNKEELRKIVAYANRIGCPIVPFGLGTSVEGQVVPIQGGISLNFTHMNRILEIREDDFAVRVEPGVTRIQLNQELKKYGLFFPVDPGVDATLGGMVATNASGCSAVRYGMMREQILGMEAILADGSFIHTGSLAKKSSAGYNLTHLLAGSEGTLAVFTELTLQVYGTPEEFLYAKVVFPDLKKACNAANRMLYRSIQPSKIELVDEYTIQAINSYKLTKYVAKPTLFLELSGWKSTVLAEWEQVKEIIQEEGAGEWSHTFDKAFGDQLWDARRHAALAIAASAPGKKLMTTDVCVPLSILPEAVIFTREVMQAEDLHGAILGHIGDGNYHAVFPIDMSLPEEVAKAEKVNELIVRFALERGGSCTGEHGVGLGKRKYLTEEHGDAVLWMKKIKEIFDPKSILNPGKIF</sequence>
<keyword evidence="4" id="KW-0274">FAD</keyword>
<name>A0ABS2NA95_9BACI</name>
<dbReference type="InterPro" id="IPR006094">
    <property type="entry name" value="Oxid_FAD_bind_N"/>
</dbReference>
<evidence type="ECO:0000313" key="9">
    <source>
        <dbReference type="EMBL" id="MBM7584501.1"/>
    </source>
</evidence>
<dbReference type="EMBL" id="JAFBDZ010000001">
    <property type="protein sequence ID" value="MBM7584501.1"/>
    <property type="molecule type" value="Genomic_DNA"/>
</dbReference>
<dbReference type="InterPro" id="IPR016171">
    <property type="entry name" value="Vanillyl_alc_oxidase_C-sub2"/>
</dbReference>
<evidence type="ECO:0000313" key="10">
    <source>
        <dbReference type="Proteomes" id="UP001646157"/>
    </source>
</evidence>
<comment type="caution">
    <text evidence="9">The sequence shown here is derived from an EMBL/GenBank/DDBJ whole genome shotgun (WGS) entry which is preliminary data.</text>
</comment>
<keyword evidence="3" id="KW-0285">Flavoprotein</keyword>
<dbReference type="Gene3D" id="1.10.45.10">
    <property type="entry name" value="Vanillyl-alcohol Oxidase, Chain A, domain 4"/>
    <property type="match status" value="1"/>
</dbReference>
<dbReference type="InterPro" id="IPR016166">
    <property type="entry name" value="FAD-bd_PCMH"/>
</dbReference>
<dbReference type="Pfam" id="PF02913">
    <property type="entry name" value="FAD-oxidase_C"/>
    <property type="match status" value="1"/>
</dbReference>
<organism evidence="9 10">
    <name type="scientific">Rossellomorea pakistanensis</name>
    <dbReference type="NCBI Taxonomy" id="992288"/>
    <lineage>
        <taxon>Bacteria</taxon>
        <taxon>Bacillati</taxon>
        <taxon>Bacillota</taxon>
        <taxon>Bacilli</taxon>
        <taxon>Bacillales</taxon>
        <taxon>Bacillaceae</taxon>
        <taxon>Rossellomorea</taxon>
    </lineage>
</organism>
<comment type="cofactor">
    <cofactor evidence="1">
        <name>FAD</name>
        <dbReference type="ChEBI" id="CHEBI:57692"/>
    </cofactor>
</comment>
<dbReference type="InterPro" id="IPR004113">
    <property type="entry name" value="FAD-bd_oxidored_4_C"/>
</dbReference>
<gene>
    <name evidence="9" type="ORF">JOC86_001038</name>
</gene>
<keyword evidence="6 9" id="KW-0560">Oxidoreductase</keyword>
<keyword evidence="10" id="KW-1185">Reference proteome</keyword>
<comment type="similarity">
    <text evidence="2">Belongs to the FAD-binding oxidoreductase/transferase type 4 family.</text>
</comment>
<evidence type="ECO:0000256" key="1">
    <source>
        <dbReference type="ARBA" id="ARBA00001974"/>
    </source>
</evidence>
<dbReference type="Gene3D" id="3.30.70.2740">
    <property type="match status" value="1"/>
</dbReference>
<dbReference type="InterPro" id="IPR016169">
    <property type="entry name" value="FAD-bd_PCMH_sub2"/>
</dbReference>
<evidence type="ECO:0000256" key="3">
    <source>
        <dbReference type="ARBA" id="ARBA00022630"/>
    </source>
</evidence>
<dbReference type="InterPro" id="IPR016164">
    <property type="entry name" value="FAD-linked_Oxase-like_C"/>
</dbReference>
<evidence type="ECO:0000259" key="8">
    <source>
        <dbReference type="PROSITE" id="PS51387"/>
    </source>
</evidence>
<reference evidence="9 10" key="1">
    <citation type="submission" date="2021-01" db="EMBL/GenBank/DDBJ databases">
        <title>Genomic Encyclopedia of Type Strains, Phase IV (KMG-IV): sequencing the most valuable type-strain genomes for metagenomic binning, comparative biology and taxonomic classification.</title>
        <authorList>
            <person name="Goeker M."/>
        </authorList>
    </citation>
    <scope>NUCLEOTIDE SEQUENCE [LARGE SCALE GENOMIC DNA]</scope>
    <source>
        <strain evidence="9 10">DSM 24834</strain>
    </source>
</reference>